<organism evidence="3 4">
    <name type="scientific">Butyrivibrio fibrisolvens</name>
    <dbReference type="NCBI Taxonomy" id="831"/>
    <lineage>
        <taxon>Bacteria</taxon>
        <taxon>Bacillati</taxon>
        <taxon>Bacillota</taxon>
        <taxon>Clostridia</taxon>
        <taxon>Lachnospirales</taxon>
        <taxon>Lachnospiraceae</taxon>
        <taxon>Butyrivibrio</taxon>
    </lineage>
</organism>
<evidence type="ECO:0000256" key="1">
    <source>
        <dbReference type="SAM" id="MobiDB-lite"/>
    </source>
</evidence>
<evidence type="ECO:0000313" key="4">
    <source>
        <dbReference type="Proteomes" id="UP000182584"/>
    </source>
</evidence>
<feature type="region of interest" description="Disordered" evidence="1">
    <location>
        <begin position="113"/>
        <end position="139"/>
    </location>
</feature>
<evidence type="ECO:0000313" key="3">
    <source>
        <dbReference type="EMBL" id="SES22694.1"/>
    </source>
</evidence>
<dbReference type="Gene3D" id="3.30.1050.10">
    <property type="entry name" value="SCP2 sterol-binding domain"/>
    <property type="match status" value="1"/>
</dbReference>
<sequence length="139" mass="15163">MTYEELVKKVKKVVEKIDMGAVKEHAAIEIDIEGEGEGAFYVELDKDKVAVEPYEYYDNDCRIRTGAETLIDLVTGKLDAVKALEDGKISVDGDIEKAQVLSDVLKATVNKKSSEIKKPATASKPATSKKATNKKASSK</sequence>
<dbReference type="SUPFAM" id="SSF55718">
    <property type="entry name" value="SCP-like"/>
    <property type="match status" value="1"/>
</dbReference>
<proteinExistence type="predicted"/>
<feature type="compositionally biased region" description="Low complexity" evidence="1">
    <location>
        <begin position="119"/>
        <end position="130"/>
    </location>
</feature>
<dbReference type="RefSeq" id="WP_074757775.1">
    <property type="nucleotide sequence ID" value="NZ_FOGJ01000024.1"/>
</dbReference>
<protein>
    <submittedName>
        <fullName evidence="3">SCP-2 sterol transfer family protein</fullName>
    </submittedName>
</protein>
<feature type="domain" description="SCP2" evidence="2">
    <location>
        <begin position="16"/>
        <end position="106"/>
    </location>
</feature>
<dbReference type="InterPro" id="IPR003033">
    <property type="entry name" value="SCP2_sterol-bd_dom"/>
</dbReference>
<accession>A0A1H9VMA8</accession>
<gene>
    <name evidence="3" type="ORF">SAMN04487884_1242</name>
</gene>
<name>A0A1H9VMA8_BUTFI</name>
<evidence type="ECO:0000259" key="2">
    <source>
        <dbReference type="Pfam" id="PF02036"/>
    </source>
</evidence>
<reference evidence="3 4" key="1">
    <citation type="submission" date="2016-10" db="EMBL/GenBank/DDBJ databases">
        <authorList>
            <person name="de Groot N.N."/>
        </authorList>
    </citation>
    <scope>NUCLEOTIDE SEQUENCE [LARGE SCALE GENOMIC DNA]</scope>
    <source>
        <strain evidence="3 4">AR40</strain>
    </source>
</reference>
<dbReference type="Pfam" id="PF02036">
    <property type="entry name" value="SCP2"/>
    <property type="match status" value="1"/>
</dbReference>
<dbReference type="AlphaFoldDB" id="A0A1H9VMA8"/>
<dbReference type="EMBL" id="FOGJ01000024">
    <property type="protein sequence ID" value="SES22694.1"/>
    <property type="molecule type" value="Genomic_DNA"/>
</dbReference>
<dbReference type="Proteomes" id="UP000182584">
    <property type="component" value="Unassembled WGS sequence"/>
</dbReference>
<dbReference type="OrthoDB" id="9804656at2"/>
<dbReference type="InterPro" id="IPR036527">
    <property type="entry name" value="SCP2_sterol-bd_dom_sf"/>
</dbReference>